<dbReference type="EMBL" id="FOAA01000012">
    <property type="protein sequence ID" value="SEL24686.1"/>
    <property type="molecule type" value="Genomic_DNA"/>
</dbReference>
<organism evidence="2 3">
    <name type="scientific">Ectothiorhodospira marina</name>
    <dbReference type="NCBI Taxonomy" id="1396821"/>
    <lineage>
        <taxon>Bacteria</taxon>
        <taxon>Pseudomonadati</taxon>
        <taxon>Pseudomonadota</taxon>
        <taxon>Gammaproteobacteria</taxon>
        <taxon>Chromatiales</taxon>
        <taxon>Ectothiorhodospiraceae</taxon>
        <taxon>Ectothiorhodospira</taxon>
    </lineage>
</organism>
<dbReference type="Proteomes" id="UP000199256">
    <property type="component" value="Unassembled WGS sequence"/>
</dbReference>
<proteinExistence type="predicted"/>
<dbReference type="InterPro" id="IPR011990">
    <property type="entry name" value="TPR-like_helical_dom_sf"/>
</dbReference>
<evidence type="ECO:0000313" key="2">
    <source>
        <dbReference type="EMBL" id="SEL24686.1"/>
    </source>
</evidence>
<gene>
    <name evidence="2" type="ORF">SAMN05444515_11238</name>
</gene>
<accession>A0A1H7NMF7</accession>
<evidence type="ECO:0008006" key="4">
    <source>
        <dbReference type="Google" id="ProtNLM"/>
    </source>
</evidence>
<dbReference type="Gene3D" id="1.25.40.10">
    <property type="entry name" value="Tetratricopeptide repeat domain"/>
    <property type="match status" value="1"/>
</dbReference>
<evidence type="ECO:0000313" key="3">
    <source>
        <dbReference type="Proteomes" id="UP000199256"/>
    </source>
</evidence>
<dbReference type="AlphaFoldDB" id="A0A1H7NMF7"/>
<dbReference type="RefSeq" id="WP_245740790.1">
    <property type="nucleotide sequence ID" value="NZ_FOAA01000012.1"/>
</dbReference>
<evidence type="ECO:0000256" key="1">
    <source>
        <dbReference type="SAM" id="SignalP"/>
    </source>
</evidence>
<sequence>MDSAKRPGVPGRFVVRAVTQVPHRLVLLCLLLLCMTSAQADRVVDEAMAMARVGAAELALNLLAEDMPDPRAEPVRWMEREQARIEILGMNSRWEQVVERTARIPVEMPVEFVIWTRTRQAHALIALGRGHEARDVLRPLIWFGRHNASESWFRSWRRLVAESYDLDDRPEDALTALRRYRFDYPDDVARVALMEAHLLLQLERPREAVDALESVEESEADALRLLARLCAEDLSATDTLEQALARAQAVGRDTRDGARYQAIAAHAVQRGGDTTDGLAIMERALASQRILGEGDEVFHLSADLLWEHYARLGEREANRRQWLLGDDADWLERAAQLHSREPHLSRGILALVALRSPSPSGREQAHRQLGEQLARVEGHGQALLHALYLGEGPFGSPEQVPDPVRHLLVEQALEAGDLATASALMAGLHRPPEGVDPFDWGLRRARALILGGQEEAGIDGLYDVLSDVRRLEADPGDRFMQVMFDLQTVGRHDEALNLFQALAPRLVEARQRRELWFWTADSYRALDEHAQAARYYLRSAMAGNSTDLWGLSARFQAAQALADAGLVDDARALYEDLLERATEPGRRIMLRQRLQQLMLVD</sequence>
<dbReference type="STRING" id="1396821.SAMN05444515_11238"/>
<feature type="signal peptide" evidence="1">
    <location>
        <begin position="1"/>
        <end position="40"/>
    </location>
</feature>
<feature type="chain" id="PRO_5011491371" description="Tetratricopeptide repeat-containing protein" evidence="1">
    <location>
        <begin position="41"/>
        <end position="601"/>
    </location>
</feature>
<protein>
    <recommendedName>
        <fullName evidence="4">Tetratricopeptide repeat-containing protein</fullName>
    </recommendedName>
</protein>
<reference evidence="3" key="1">
    <citation type="submission" date="2016-10" db="EMBL/GenBank/DDBJ databases">
        <authorList>
            <person name="Varghese N."/>
            <person name="Submissions S."/>
        </authorList>
    </citation>
    <scope>NUCLEOTIDE SEQUENCE [LARGE SCALE GENOMIC DNA]</scope>
    <source>
        <strain evidence="3">DSM 241</strain>
    </source>
</reference>
<keyword evidence="1" id="KW-0732">Signal</keyword>
<name>A0A1H7NMF7_9GAMM</name>
<keyword evidence="3" id="KW-1185">Reference proteome</keyword>
<dbReference type="SUPFAM" id="SSF48452">
    <property type="entry name" value="TPR-like"/>
    <property type="match status" value="1"/>
</dbReference>